<sequence>MRGWREEGGGRPPSGAPWGTISVVLPCAFEGGYAERTVDSLWNHTNWRLQEVLVVDDGSTPPLSSVLPERLKSNPKVRLLRHNKTLGLIAAKKTGGDAAVSDIIVFFDCHVSPRDGWEEAFVKQMQRAGDHRTVVVPTITSLDPETWQEDAGAHSKACFILWNADFTWLGNPGRDVPLMSGGLLALTRKWWYETGGYDEHMVAWGGENIDQSLRVWLCGGRIEVAEGAYVAHMWRVASNPKTRLQYPMPTEDVMRNKGRAVKAWFSEFAEKSFTFPEYRQFESGEHHLGTFENFDRLKKQQRCAPFSSYIQRFSYVYFDGGLIPREVFQLREESTGLCLERLPKDEPPHAVIMAPCSARLEEGHGRASRPCSGCLSTGTDGISELQLWHAGNRNRTKPGAPCCSGIHNWNFLQCLMATGPGQPVQTFECDISGFNDAQVFSLDAASGKLLYRSGEDCVVPQLLRGPRGSGLHGAAEPGLASICTLQAKPATGEAARAGGPTQGAQPVQFRQGGLCLAAARVDAAGAGSLGWALRVAECDDSDSRQVFHAEQTEMGLVVRVADGQCLDAAGGSKLLVYPCYDGQVENPNQVWQFKDDRLLWDSATSRCVDVDNSRKGITMKEVPSQMKLKACTPKAGQRLKRHDIRPDGSFQLLDIDSSQCLTGDRHQQGGPLEVRLMMRKCQDNMRWKELSDRHQVSFVPLGYCIDAGNGGVPILYPCHEPTAGRKQMFRVADDIGAVQLDGGWEDNGRQRFFPQCIDNAPLEATQVKLSRCTEAAKYQWTRVNVMEPIEHKLWSKASKPHPDSPVLGGDAEPP</sequence>
<dbReference type="Gene3D" id="2.80.10.50">
    <property type="match status" value="1"/>
</dbReference>
<dbReference type="Gene3D" id="3.90.550.10">
    <property type="entry name" value="Spore Coat Polysaccharide Biosynthesis Protein SpsA, Chain A"/>
    <property type="match status" value="1"/>
</dbReference>
<keyword evidence="4" id="KW-0333">Golgi apparatus</keyword>
<dbReference type="PANTHER" id="PTHR11675:SF126">
    <property type="entry name" value="RICIN B LECTIN DOMAIN-CONTAINING PROTEIN"/>
    <property type="match status" value="1"/>
</dbReference>
<dbReference type="PROSITE" id="PS50231">
    <property type="entry name" value="RICIN_B_LECTIN"/>
    <property type="match status" value="1"/>
</dbReference>
<evidence type="ECO:0000256" key="3">
    <source>
        <dbReference type="ARBA" id="ARBA00022734"/>
    </source>
</evidence>
<dbReference type="SMART" id="SM00458">
    <property type="entry name" value="RICIN"/>
    <property type="match status" value="1"/>
</dbReference>
<feature type="region of interest" description="Disordered" evidence="6">
    <location>
        <begin position="794"/>
        <end position="814"/>
    </location>
</feature>
<evidence type="ECO:0000256" key="6">
    <source>
        <dbReference type="SAM" id="MobiDB-lite"/>
    </source>
</evidence>
<gene>
    <name evidence="8" type="ORF">PCOR1329_LOCUS18253</name>
</gene>
<reference evidence="8" key="1">
    <citation type="submission" date="2023-10" db="EMBL/GenBank/DDBJ databases">
        <authorList>
            <person name="Chen Y."/>
            <person name="Shah S."/>
            <person name="Dougan E. K."/>
            <person name="Thang M."/>
            <person name="Chan C."/>
        </authorList>
    </citation>
    <scope>NUCLEOTIDE SEQUENCE [LARGE SCALE GENOMIC DNA]</scope>
</reference>
<accession>A0ABN9R799</accession>
<dbReference type="Pfam" id="PF02709">
    <property type="entry name" value="Glyco_transf_7C"/>
    <property type="match status" value="1"/>
</dbReference>
<dbReference type="InterPro" id="IPR000772">
    <property type="entry name" value="Ricin_B_lectin"/>
</dbReference>
<dbReference type="SUPFAM" id="SSF53448">
    <property type="entry name" value="Nucleotide-diphospho-sugar transferases"/>
    <property type="match status" value="1"/>
</dbReference>
<dbReference type="InterPro" id="IPR035992">
    <property type="entry name" value="Ricin_B-like_lectins"/>
</dbReference>
<name>A0ABN9R799_9DINO</name>
<comment type="caution">
    <text evidence="8">The sequence shown here is derived from an EMBL/GenBank/DDBJ whole genome shotgun (WGS) entry which is preliminary data.</text>
</comment>
<keyword evidence="3" id="KW-0430">Lectin</keyword>
<dbReference type="EMBL" id="CAUYUJ010005725">
    <property type="protein sequence ID" value="CAK0814735.1"/>
    <property type="molecule type" value="Genomic_DNA"/>
</dbReference>
<keyword evidence="9" id="KW-1185">Reference proteome</keyword>
<proteinExistence type="predicted"/>
<organism evidence="8 9">
    <name type="scientific">Prorocentrum cordatum</name>
    <dbReference type="NCBI Taxonomy" id="2364126"/>
    <lineage>
        <taxon>Eukaryota</taxon>
        <taxon>Sar</taxon>
        <taxon>Alveolata</taxon>
        <taxon>Dinophyceae</taxon>
        <taxon>Prorocentrales</taxon>
        <taxon>Prorocentraceae</taxon>
        <taxon>Prorocentrum</taxon>
    </lineage>
</organism>
<comment type="subcellular location">
    <subcellularLocation>
        <location evidence="1">Golgi apparatus membrane</location>
        <topology evidence="1">Single-pass type II membrane protein</topology>
    </subcellularLocation>
</comment>
<keyword evidence="5" id="KW-1015">Disulfide bond</keyword>
<dbReference type="PANTHER" id="PTHR11675">
    <property type="entry name" value="N-ACETYLGALACTOSAMINYLTRANSFERASE"/>
    <property type="match status" value="1"/>
</dbReference>
<evidence type="ECO:0000256" key="5">
    <source>
        <dbReference type="ARBA" id="ARBA00023157"/>
    </source>
</evidence>
<keyword evidence="2" id="KW-0808">Transferase</keyword>
<dbReference type="Proteomes" id="UP001189429">
    <property type="component" value="Unassembled WGS sequence"/>
</dbReference>
<dbReference type="InterPro" id="IPR027791">
    <property type="entry name" value="Galactosyl_T_C"/>
</dbReference>
<evidence type="ECO:0000256" key="4">
    <source>
        <dbReference type="ARBA" id="ARBA00023034"/>
    </source>
</evidence>
<dbReference type="Pfam" id="PF00535">
    <property type="entry name" value="Glycos_transf_2"/>
    <property type="match status" value="1"/>
</dbReference>
<protein>
    <recommendedName>
        <fullName evidence="7">Ricin B lectin domain-containing protein</fullName>
    </recommendedName>
</protein>
<dbReference type="InterPro" id="IPR001173">
    <property type="entry name" value="Glyco_trans_2-like"/>
</dbReference>
<evidence type="ECO:0000313" key="8">
    <source>
        <dbReference type="EMBL" id="CAK0814735.1"/>
    </source>
</evidence>
<dbReference type="SUPFAM" id="SSF50370">
    <property type="entry name" value="Ricin B-like lectins"/>
    <property type="match status" value="2"/>
</dbReference>
<evidence type="ECO:0000259" key="7">
    <source>
        <dbReference type="SMART" id="SM00458"/>
    </source>
</evidence>
<evidence type="ECO:0000256" key="2">
    <source>
        <dbReference type="ARBA" id="ARBA00022679"/>
    </source>
</evidence>
<dbReference type="Pfam" id="PF00652">
    <property type="entry name" value="Ricin_B_lectin"/>
    <property type="match status" value="1"/>
</dbReference>
<feature type="domain" description="Ricin B lectin" evidence="7">
    <location>
        <begin position="551"/>
        <end position="690"/>
    </location>
</feature>
<evidence type="ECO:0000313" key="9">
    <source>
        <dbReference type="Proteomes" id="UP001189429"/>
    </source>
</evidence>
<evidence type="ECO:0000256" key="1">
    <source>
        <dbReference type="ARBA" id="ARBA00004323"/>
    </source>
</evidence>
<dbReference type="InterPro" id="IPR029044">
    <property type="entry name" value="Nucleotide-diphossugar_trans"/>
</dbReference>